<keyword evidence="6" id="KW-1185">Reference proteome</keyword>
<evidence type="ECO:0000313" key="6">
    <source>
        <dbReference type="Proteomes" id="UP000028999"/>
    </source>
</evidence>
<dbReference type="EMBL" id="HG994373">
    <property type="protein sequence ID" value="CAF1784674.1"/>
    <property type="molecule type" value="Genomic_DNA"/>
</dbReference>
<reference evidence="5 6" key="1">
    <citation type="journal article" date="2014" name="Science">
        <title>Plant genetics. Early allopolyploid evolution in the post-Neolithic Brassica napus oilseed genome.</title>
        <authorList>
            <person name="Chalhoub B."/>
            <person name="Denoeud F."/>
            <person name="Liu S."/>
            <person name="Parkin I.A."/>
            <person name="Tang H."/>
            <person name="Wang X."/>
            <person name="Chiquet J."/>
            <person name="Belcram H."/>
            <person name="Tong C."/>
            <person name="Samans B."/>
            <person name="Correa M."/>
            <person name="Da Silva C."/>
            <person name="Just J."/>
            <person name="Falentin C."/>
            <person name="Koh C.S."/>
            <person name="Le Clainche I."/>
            <person name="Bernard M."/>
            <person name="Bento P."/>
            <person name="Noel B."/>
            <person name="Labadie K."/>
            <person name="Alberti A."/>
            <person name="Charles M."/>
            <person name="Arnaud D."/>
            <person name="Guo H."/>
            <person name="Daviaud C."/>
            <person name="Alamery S."/>
            <person name="Jabbari K."/>
            <person name="Zhao M."/>
            <person name="Edger P.P."/>
            <person name="Chelaifa H."/>
            <person name="Tack D."/>
            <person name="Lassalle G."/>
            <person name="Mestiri I."/>
            <person name="Schnel N."/>
            <person name="Le Paslier M.C."/>
            <person name="Fan G."/>
            <person name="Renault V."/>
            <person name="Bayer P.E."/>
            <person name="Golicz A.A."/>
            <person name="Manoli S."/>
            <person name="Lee T.H."/>
            <person name="Thi V.H."/>
            <person name="Chalabi S."/>
            <person name="Hu Q."/>
            <person name="Fan C."/>
            <person name="Tollenaere R."/>
            <person name="Lu Y."/>
            <person name="Battail C."/>
            <person name="Shen J."/>
            <person name="Sidebottom C.H."/>
            <person name="Wang X."/>
            <person name="Canaguier A."/>
            <person name="Chauveau A."/>
            <person name="Berard A."/>
            <person name="Deniot G."/>
            <person name="Guan M."/>
            <person name="Liu Z."/>
            <person name="Sun F."/>
            <person name="Lim Y.P."/>
            <person name="Lyons E."/>
            <person name="Town C.D."/>
            <person name="Bancroft I."/>
            <person name="Wang X."/>
            <person name="Meng J."/>
            <person name="Ma J."/>
            <person name="Pires J.C."/>
            <person name="King G.J."/>
            <person name="Brunel D."/>
            <person name="Delourme R."/>
            <person name="Renard M."/>
            <person name="Aury J.M."/>
            <person name="Adams K.L."/>
            <person name="Batley J."/>
            <person name="Snowdon R.J."/>
            <person name="Tost J."/>
            <person name="Edwards D."/>
            <person name="Zhou Y."/>
            <person name="Hua W."/>
            <person name="Sharpe A.G."/>
            <person name="Paterson A.H."/>
            <person name="Guan C."/>
            <person name="Wincker P."/>
        </authorList>
    </citation>
    <scope>NUCLEOTIDE SEQUENCE [LARGE SCALE GENOMIC DNA]</scope>
    <source>
        <strain evidence="6">cv. Darmor-bzh</strain>
    </source>
</reference>
<keyword evidence="2" id="KW-0812">Transmembrane</keyword>
<name>A0A078IZL5_BRANA</name>
<feature type="transmembrane region" description="Helical" evidence="2">
    <location>
        <begin position="139"/>
        <end position="156"/>
    </location>
</feature>
<feature type="chain" id="PRO_5040561075" evidence="3">
    <location>
        <begin position="26"/>
        <end position="157"/>
    </location>
</feature>
<dbReference type="EMBL" id="LK033614">
    <property type="protein sequence ID" value="CDY57907.1"/>
    <property type="molecule type" value="Genomic_DNA"/>
</dbReference>
<evidence type="ECO:0000313" key="5">
    <source>
        <dbReference type="EMBL" id="CDY57907.1"/>
    </source>
</evidence>
<accession>A0A078IZL5</accession>
<keyword evidence="3" id="KW-0732">Signal</keyword>
<dbReference type="Proteomes" id="UP001295469">
    <property type="component" value="Chromosome C09"/>
</dbReference>
<sequence>MKPIMGIKKLVLVLVSVTIFITSEAAKHQGECRYQDRRCEPEFQHVRRLLGLLTNTRKMGYPREQLAKSVNESSIRSNHSGSPSKTSSSHPGSPLKNSSAHPSLPASNHPGSCPAATHNATATGLEKTMAGFADIVRKYILIVSLMMILLSLIDSIT</sequence>
<proteinExistence type="predicted"/>
<feature type="compositionally biased region" description="Polar residues" evidence="1">
    <location>
        <begin position="95"/>
        <end position="110"/>
    </location>
</feature>
<dbReference type="AlphaFoldDB" id="A0A078IZL5"/>
<evidence type="ECO:0000256" key="3">
    <source>
        <dbReference type="SAM" id="SignalP"/>
    </source>
</evidence>
<dbReference type="Proteomes" id="UP000028999">
    <property type="component" value="Unassembled WGS sequence"/>
</dbReference>
<keyword evidence="2" id="KW-0472">Membrane</keyword>
<feature type="compositionally biased region" description="Low complexity" evidence="1">
    <location>
        <begin position="77"/>
        <end position="94"/>
    </location>
</feature>
<dbReference type="PaxDb" id="3708-A0A078IZL5"/>
<evidence type="ECO:0000313" key="4">
    <source>
        <dbReference type="EMBL" id="CAF1784674.1"/>
    </source>
</evidence>
<evidence type="ECO:0000256" key="1">
    <source>
        <dbReference type="SAM" id="MobiDB-lite"/>
    </source>
</evidence>
<feature type="region of interest" description="Disordered" evidence="1">
    <location>
        <begin position="60"/>
        <end position="115"/>
    </location>
</feature>
<protein>
    <submittedName>
        <fullName evidence="4">(rape) hypothetical protein</fullName>
    </submittedName>
    <submittedName>
        <fullName evidence="5">BnaC09g54510D protein</fullName>
    </submittedName>
</protein>
<organism evidence="5 6">
    <name type="scientific">Brassica napus</name>
    <name type="common">Rape</name>
    <dbReference type="NCBI Taxonomy" id="3708"/>
    <lineage>
        <taxon>Eukaryota</taxon>
        <taxon>Viridiplantae</taxon>
        <taxon>Streptophyta</taxon>
        <taxon>Embryophyta</taxon>
        <taxon>Tracheophyta</taxon>
        <taxon>Spermatophyta</taxon>
        <taxon>Magnoliopsida</taxon>
        <taxon>eudicotyledons</taxon>
        <taxon>Gunneridae</taxon>
        <taxon>Pentapetalae</taxon>
        <taxon>rosids</taxon>
        <taxon>malvids</taxon>
        <taxon>Brassicales</taxon>
        <taxon>Brassicaceae</taxon>
        <taxon>Brassiceae</taxon>
        <taxon>Brassica</taxon>
    </lineage>
</organism>
<feature type="signal peptide" evidence="3">
    <location>
        <begin position="1"/>
        <end position="25"/>
    </location>
</feature>
<keyword evidence="2" id="KW-1133">Transmembrane helix</keyword>
<dbReference type="Gramene" id="CDY57907">
    <property type="protein sequence ID" value="CDY57907"/>
    <property type="gene ID" value="GSBRNA2T00022806001"/>
</dbReference>
<gene>
    <name evidence="5" type="primary">BnaC09g54510D</name>
    <name evidence="4" type="ORF">DARMORV10_C09P62820.1</name>
    <name evidence="5" type="ORF">GSBRNA2T00022806001</name>
</gene>
<reference evidence="5" key="2">
    <citation type="submission" date="2014-06" db="EMBL/GenBank/DDBJ databases">
        <authorList>
            <person name="Genoscope - CEA"/>
        </authorList>
    </citation>
    <scope>NUCLEOTIDE SEQUENCE</scope>
</reference>
<evidence type="ECO:0000256" key="2">
    <source>
        <dbReference type="SAM" id="Phobius"/>
    </source>
</evidence>
<reference evidence="4" key="3">
    <citation type="submission" date="2021-01" db="EMBL/GenBank/DDBJ databases">
        <authorList>
            <consortium name="Genoscope - CEA"/>
            <person name="William W."/>
        </authorList>
    </citation>
    <scope>NUCLEOTIDE SEQUENCE</scope>
</reference>